<dbReference type="EMBL" id="CP007793">
    <property type="protein sequence ID" value="AIB12900.1"/>
    <property type="molecule type" value="Genomic_DNA"/>
</dbReference>
<dbReference type="Proteomes" id="UP000027186">
    <property type="component" value="Chromosome"/>
</dbReference>
<dbReference type="InterPro" id="IPR054333">
    <property type="entry name" value="REase-ARP-assoc"/>
</dbReference>
<dbReference type="RefSeq" id="WP_051658000.1">
    <property type="nucleotide sequence ID" value="NZ_CP007793.1"/>
</dbReference>
<gene>
    <name evidence="1" type="ORF">ABAZ39_13055</name>
</gene>
<dbReference type="AlphaFoldDB" id="A0A060DJG1"/>
<protein>
    <submittedName>
        <fullName evidence="1">Uncharacterized protein</fullName>
    </submittedName>
</protein>
<dbReference type="KEGG" id="abq:ABAZ39_13055"/>
<dbReference type="Pfam" id="PF22558">
    <property type="entry name" value="REase-ARP"/>
    <property type="match status" value="1"/>
</dbReference>
<accession>A0A060DJG1</accession>
<evidence type="ECO:0000313" key="1">
    <source>
        <dbReference type="EMBL" id="AIB12900.1"/>
    </source>
</evidence>
<sequence>MSAIGIPSFERQERARQIAFRQSSSTFSAAAKRDGCHAGRRRPFLIPAEHWAENLYPGIRQQAAAYFGHHAIVWHRMRHHLLSSQICCLNVLMPFATRADALNDLLRPLLGPDIEVLPFPGEGPSGADWYVAFEWIGPDVLNEGSGAAKTRRRGANCTSADAAVRFRRGSRTETLLIEWKYTERYGQAPTPKSEPTRLAHYQNLAFAPDGPVRRVEGVNLRDLLHEPFYQFLRQQMLAFHTPRTGANDCERARVLHIAPSCNTAFQAVTAPALRGRGVAAVEVWKGMLAQPEDFVSATTAGVFGAFDAGRHPALREWRSYVGERYGSLLAETAA</sequence>
<evidence type="ECO:0000313" key="2">
    <source>
        <dbReference type="Proteomes" id="UP000027186"/>
    </source>
</evidence>
<reference evidence="1 2" key="1">
    <citation type="journal article" date="2014" name="Genome Announc.">
        <title>Complete Genome Sequence of the Model Rhizosphere Strain Azospirillum brasilense Az39, Successfully Applied in Agriculture.</title>
        <authorList>
            <person name="Rivera D."/>
            <person name="Revale S."/>
            <person name="Molina R."/>
            <person name="Gualpa J."/>
            <person name="Puente M."/>
            <person name="Maroniche G."/>
            <person name="Paris G."/>
            <person name="Baker D."/>
            <person name="Clavijo B."/>
            <person name="McLay K."/>
            <person name="Spaepen S."/>
            <person name="Perticari A."/>
            <person name="Vazquez M."/>
            <person name="Wisniewski-Dye F."/>
            <person name="Watkins C."/>
            <person name="Martinez-Abarca F."/>
            <person name="Vanderleyden J."/>
            <person name="Cassan F."/>
        </authorList>
    </citation>
    <scope>NUCLEOTIDE SEQUENCE [LARGE SCALE GENOMIC DNA]</scope>
    <source>
        <strain evidence="1 2">Az39</strain>
    </source>
</reference>
<proteinExistence type="predicted"/>
<name>A0A060DJG1_9PROT</name>
<organism evidence="1 2">
    <name type="scientific">Azospirillum argentinense</name>
    <dbReference type="NCBI Taxonomy" id="2970906"/>
    <lineage>
        <taxon>Bacteria</taxon>
        <taxon>Pseudomonadati</taxon>
        <taxon>Pseudomonadota</taxon>
        <taxon>Alphaproteobacteria</taxon>
        <taxon>Rhodospirillales</taxon>
        <taxon>Azospirillaceae</taxon>
        <taxon>Azospirillum</taxon>
    </lineage>
</organism>